<dbReference type="InterPro" id="IPR020806">
    <property type="entry name" value="PKS_PP-bd"/>
</dbReference>
<protein>
    <recommendedName>
        <fullName evidence="5">Carrier domain-containing protein</fullName>
    </recommendedName>
</protein>
<dbReference type="AlphaFoldDB" id="A0A4D4KLV9"/>
<dbReference type="GO" id="GO:0006633">
    <property type="term" value="P:fatty acid biosynthetic process"/>
    <property type="evidence" value="ECO:0007669"/>
    <property type="project" value="TreeGrafter"/>
</dbReference>
<dbReference type="InterPro" id="IPR036291">
    <property type="entry name" value="NAD(P)-bd_dom_sf"/>
</dbReference>
<sequence>MAEGGVRHLLLAGRRGPDAEGAAELRAKLTELGAEVTLAACDVADREAVAALLATVPAAHPLTAVVHTAGVLDDGVVSSLTPERMDRVLRPKVDAALTLHELTRDLDLSAFVLFSSIAGTFGGMGQGNYSAANAFLDAFAQHCRAQGRPVQSHAWGLWAQRSDMTGKLEGADLNRLARGGIVPFSSEDGAGLFDAARAVDAAVVLPMRLDTAGLGARSDGVPALLRGLVKAAPAKPARRSVTGAGAGAAPARPEGLKQHLSSLPEAERGRFLLDLVRTTVAGVLGFDSVAAVEAERGLLDLGFDSLTAVELRNQLGKATGRRLPVTLLFDYPTSTAIAAYLEAEIAPETFTAASMAFPELDALESNLARVATDEEARTTLASRLQDLLVRLGQGPEDAEDAVAGRIDAASDDEIFDFIENELGLS</sequence>
<dbReference type="PANTHER" id="PTHR43775">
    <property type="entry name" value="FATTY ACID SYNTHASE"/>
    <property type="match status" value="1"/>
</dbReference>
<dbReference type="SUPFAM" id="SSF47336">
    <property type="entry name" value="ACP-like"/>
    <property type="match status" value="1"/>
</dbReference>
<dbReference type="CDD" id="cd08956">
    <property type="entry name" value="KR_3_FAS_SDR_x"/>
    <property type="match status" value="1"/>
</dbReference>
<dbReference type="InterPro" id="IPR013968">
    <property type="entry name" value="PKS_KR"/>
</dbReference>
<dbReference type="FunFam" id="1.10.1200.10:FF:000007">
    <property type="entry name" value="Probable polyketide synthase pks17"/>
    <property type="match status" value="1"/>
</dbReference>
<dbReference type="PROSITE" id="PS50075">
    <property type="entry name" value="CARRIER"/>
    <property type="match status" value="1"/>
</dbReference>
<dbReference type="Gene3D" id="1.10.1200.10">
    <property type="entry name" value="ACP-like"/>
    <property type="match status" value="1"/>
</dbReference>
<dbReference type="Proteomes" id="UP000299290">
    <property type="component" value="Unassembled WGS sequence"/>
</dbReference>
<dbReference type="GO" id="GO:0031177">
    <property type="term" value="F:phosphopantetheine binding"/>
    <property type="evidence" value="ECO:0007669"/>
    <property type="project" value="InterPro"/>
</dbReference>
<evidence type="ECO:0000256" key="4">
    <source>
        <dbReference type="ARBA" id="ARBA00023268"/>
    </source>
</evidence>
<dbReference type="InterPro" id="IPR050091">
    <property type="entry name" value="PKS_NRPS_Biosynth_Enz"/>
</dbReference>
<dbReference type="Gene3D" id="3.40.50.720">
    <property type="entry name" value="NAD(P)-binding Rossmann-like Domain"/>
    <property type="match status" value="1"/>
</dbReference>
<accession>A0A4D4KLV9</accession>
<dbReference type="GO" id="GO:0017000">
    <property type="term" value="P:antibiotic biosynthetic process"/>
    <property type="evidence" value="ECO:0007669"/>
    <property type="project" value="UniProtKB-ARBA"/>
</dbReference>
<dbReference type="PANTHER" id="PTHR43775:SF51">
    <property type="entry name" value="INACTIVE PHENOLPHTHIOCEROL SYNTHESIS POLYKETIDE SYNTHASE TYPE I PKS1-RELATED"/>
    <property type="match status" value="1"/>
</dbReference>
<dbReference type="InterPro" id="IPR006162">
    <property type="entry name" value="Ppantetheine_attach_site"/>
</dbReference>
<dbReference type="SMART" id="SM01294">
    <property type="entry name" value="PKS_PP_betabranch"/>
    <property type="match status" value="1"/>
</dbReference>
<dbReference type="InterPro" id="IPR057326">
    <property type="entry name" value="KR_dom"/>
</dbReference>
<keyword evidence="3" id="KW-0808">Transferase</keyword>
<dbReference type="Pfam" id="PF00550">
    <property type="entry name" value="PP-binding"/>
    <property type="match status" value="1"/>
</dbReference>
<dbReference type="InterPro" id="IPR036736">
    <property type="entry name" value="ACP-like_sf"/>
</dbReference>
<keyword evidence="1" id="KW-0596">Phosphopantetheine</keyword>
<dbReference type="InterPro" id="IPR009081">
    <property type="entry name" value="PP-bd_ACP"/>
</dbReference>
<comment type="caution">
    <text evidence="6">The sequence shown here is derived from an EMBL/GenBank/DDBJ whole genome shotgun (WGS) entry which is preliminary data.</text>
</comment>
<dbReference type="Pfam" id="PF08659">
    <property type="entry name" value="KR"/>
    <property type="match status" value="1"/>
</dbReference>
<keyword evidence="4" id="KW-0511">Multifunctional enzyme</keyword>
<evidence type="ECO:0000256" key="3">
    <source>
        <dbReference type="ARBA" id="ARBA00022679"/>
    </source>
</evidence>
<feature type="domain" description="Carrier" evidence="5">
    <location>
        <begin position="270"/>
        <end position="345"/>
    </location>
</feature>
<name>A0A4D4KLV9_9ACTN</name>
<dbReference type="PROSITE" id="PS00012">
    <property type="entry name" value="PHOSPHOPANTETHEINE"/>
    <property type="match status" value="1"/>
</dbReference>
<evidence type="ECO:0000313" key="7">
    <source>
        <dbReference type="Proteomes" id="UP000299290"/>
    </source>
</evidence>
<evidence type="ECO:0000256" key="2">
    <source>
        <dbReference type="ARBA" id="ARBA00022553"/>
    </source>
</evidence>
<dbReference type="SMART" id="SM00823">
    <property type="entry name" value="PKS_PP"/>
    <property type="match status" value="1"/>
</dbReference>
<evidence type="ECO:0000256" key="1">
    <source>
        <dbReference type="ARBA" id="ARBA00022450"/>
    </source>
</evidence>
<organism evidence="6 7">
    <name type="scientific">Streptomyces antimycoticus</name>
    <dbReference type="NCBI Taxonomy" id="68175"/>
    <lineage>
        <taxon>Bacteria</taxon>
        <taxon>Bacillati</taxon>
        <taxon>Actinomycetota</taxon>
        <taxon>Actinomycetes</taxon>
        <taxon>Kitasatosporales</taxon>
        <taxon>Streptomycetaceae</taxon>
        <taxon>Streptomyces</taxon>
        <taxon>Streptomyces violaceusniger group</taxon>
    </lineage>
</organism>
<proteinExistence type="predicted"/>
<gene>
    <name evidence="6" type="ORF">SANT12839_085420</name>
</gene>
<evidence type="ECO:0000313" key="6">
    <source>
        <dbReference type="EMBL" id="GDY47660.1"/>
    </source>
</evidence>
<evidence type="ECO:0000259" key="5">
    <source>
        <dbReference type="PROSITE" id="PS50075"/>
    </source>
</evidence>
<dbReference type="SMART" id="SM00822">
    <property type="entry name" value="PKS_KR"/>
    <property type="match status" value="1"/>
</dbReference>
<dbReference type="SUPFAM" id="SSF51735">
    <property type="entry name" value="NAD(P)-binding Rossmann-fold domains"/>
    <property type="match status" value="1"/>
</dbReference>
<reference evidence="6 7" key="1">
    <citation type="journal article" date="2020" name="Int. J. Syst. Evol. Microbiol.">
        <title>Reclassification of Streptomyces castelarensis and Streptomyces sporoclivatus as later heterotypic synonyms of Streptomyces antimycoticus.</title>
        <authorList>
            <person name="Komaki H."/>
            <person name="Tamura T."/>
        </authorList>
    </citation>
    <scope>NUCLEOTIDE SEQUENCE [LARGE SCALE GENOMIC DNA]</scope>
    <source>
        <strain evidence="6 7">NBRC 12839</strain>
    </source>
</reference>
<keyword evidence="7" id="KW-1185">Reference proteome</keyword>
<dbReference type="GO" id="GO:0004312">
    <property type="term" value="F:fatty acid synthase activity"/>
    <property type="evidence" value="ECO:0007669"/>
    <property type="project" value="TreeGrafter"/>
</dbReference>
<dbReference type="EMBL" id="BJHV01000001">
    <property type="protein sequence ID" value="GDY47660.1"/>
    <property type="molecule type" value="Genomic_DNA"/>
</dbReference>
<keyword evidence="2" id="KW-0597">Phosphoprotein</keyword>